<dbReference type="Gene3D" id="3.30.1400.10">
    <property type="entry name" value="ZipA, C-terminal FtsZ-binding domain"/>
    <property type="match status" value="1"/>
</dbReference>
<evidence type="ECO:0000256" key="1">
    <source>
        <dbReference type="ARBA" id="ARBA00022475"/>
    </source>
</evidence>
<dbReference type="Proteomes" id="UP000595320">
    <property type="component" value="Chromosome"/>
</dbReference>
<proteinExistence type="inferred from homology"/>
<dbReference type="InterPro" id="IPR011919">
    <property type="entry name" value="Cell_div_ZipA"/>
</dbReference>
<keyword evidence="5 10" id="KW-1133">Transmembrane helix</keyword>
<dbReference type="GO" id="GO:0032153">
    <property type="term" value="C:cell division site"/>
    <property type="evidence" value="ECO:0007669"/>
    <property type="project" value="TreeGrafter"/>
</dbReference>
<dbReference type="SMART" id="SM00771">
    <property type="entry name" value="ZipA_C"/>
    <property type="match status" value="1"/>
</dbReference>
<feature type="transmembrane region" description="Helical" evidence="10">
    <location>
        <begin position="6"/>
        <end position="24"/>
    </location>
</feature>
<evidence type="ECO:0000259" key="11">
    <source>
        <dbReference type="SMART" id="SM00771"/>
    </source>
</evidence>
<evidence type="ECO:0000313" key="12">
    <source>
        <dbReference type="EMBL" id="QQT86616.1"/>
    </source>
</evidence>
<feature type="domain" description="ZipA C-terminal FtsZ-binding" evidence="11">
    <location>
        <begin position="207"/>
        <end position="338"/>
    </location>
</feature>
<dbReference type="EMBL" id="CP068176">
    <property type="protein sequence ID" value="QQT86616.1"/>
    <property type="molecule type" value="Genomic_DNA"/>
</dbReference>
<evidence type="ECO:0000256" key="7">
    <source>
        <dbReference type="ARBA" id="ARBA00023306"/>
    </source>
</evidence>
<keyword evidence="7 8" id="KW-0131">Cell cycle</keyword>
<evidence type="ECO:0000256" key="2">
    <source>
        <dbReference type="ARBA" id="ARBA00022519"/>
    </source>
</evidence>
<protein>
    <recommendedName>
        <fullName evidence="8">Cell division protein ZipA</fullName>
    </recommendedName>
</protein>
<name>A0A7T9UIU1_9GAMM</name>
<evidence type="ECO:0000256" key="8">
    <source>
        <dbReference type="RuleBase" id="RU003612"/>
    </source>
</evidence>
<evidence type="ECO:0000313" key="13">
    <source>
        <dbReference type="Proteomes" id="UP000595320"/>
    </source>
</evidence>
<comment type="function">
    <text evidence="8">Essential cell division protein that stabilizes the FtsZ protofilaments by cross-linking them and that serves as a cytoplasmic membrane anchor for the Z ring. Also required for the recruitment to the septal ring of downstream cell division proteins.</text>
</comment>
<dbReference type="InterPro" id="IPR007449">
    <property type="entry name" value="ZipA_FtsZ-bd_C"/>
</dbReference>
<keyword evidence="1 9" id="KW-1003">Cell membrane</keyword>
<dbReference type="GO" id="GO:0005886">
    <property type="term" value="C:plasma membrane"/>
    <property type="evidence" value="ECO:0007669"/>
    <property type="project" value="UniProtKB-SubCell"/>
</dbReference>
<reference evidence="12 13" key="1">
    <citation type="submission" date="2021-01" db="EMBL/GenBank/DDBJ databases">
        <title>FDA dAtabase for Regulatory Grade micrObial Sequences (FDA-ARGOS): Supporting development and validation of Infectious Disease Dx tests.</title>
        <authorList>
            <person name="Sproer C."/>
            <person name="Gronow S."/>
            <person name="Severitt S."/>
            <person name="Schroder I."/>
            <person name="Tallon L."/>
            <person name="Sadzewicz L."/>
            <person name="Zhao X."/>
            <person name="Boylan J."/>
            <person name="Ott S."/>
            <person name="Bowen H."/>
            <person name="Vavikolanu K."/>
            <person name="Mehta A."/>
            <person name="Aluvathingal J."/>
            <person name="Nadendla S."/>
            <person name="Lowell S."/>
            <person name="Myers T."/>
            <person name="Yan Y."/>
            <person name="Sichtig H."/>
        </authorList>
    </citation>
    <scope>NUCLEOTIDE SEQUENCE [LARGE SCALE GENOMIC DNA]</scope>
    <source>
        <strain evidence="12 13">FDAARGOS_1096</strain>
    </source>
</reference>
<dbReference type="InterPro" id="IPR036765">
    <property type="entry name" value="ZipA_FtsZ-bd_C_sf"/>
</dbReference>
<dbReference type="RefSeq" id="WP_004995864.1">
    <property type="nucleotide sequence ID" value="NZ_BKVY01000017.1"/>
</dbReference>
<dbReference type="PANTHER" id="PTHR38685:SF1">
    <property type="entry name" value="CELL DIVISION PROTEIN ZIPA"/>
    <property type="match status" value="1"/>
</dbReference>
<dbReference type="GO" id="GO:0000917">
    <property type="term" value="P:division septum assembly"/>
    <property type="evidence" value="ECO:0007669"/>
    <property type="project" value="TreeGrafter"/>
</dbReference>
<keyword evidence="3 8" id="KW-0132">Cell division</keyword>
<evidence type="ECO:0000256" key="6">
    <source>
        <dbReference type="ARBA" id="ARBA00023136"/>
    </source>
</evidence>
<organism evidence="12 13">
    <name type="scientific">Acinetobacter ursingii</name>
    <dbReference type="NCBI Taxonomy" id="108980"/>
    <lineage>
        <taxon>Bacteria</taxon>
        <taxon>Pseudomonadati</taxon>
        <taxon>Pseudomonadota</taxon>
        <taxon>Gammaproteobacteria</taxon>
        <taxon>Moraxellales</taxon>
        <taxon>Moraxellaceae</taxon>
        <taxon>Acinetobacter</taxon>
    </lineage>
</organism>
<evidence type="ECO:0000256" key="10">
    <source>
        <dbReference type="SAM" id="Phobius"/>
    </source>
</evidence>
<evidence type="ECO:0000256" key="9">
    <source>
        <dbReference type="RuleBase" id="RU003613"/>
    </source>
</evidence>
<dbReference type="AlphaFoldDB" id="A0A7T9UIU1"/>
<sequence>MEVTTIVGIVAAIIIMIVGLRMVLRKPAPTEPSLESALHIDPESNQPIIPRHVRDQLPAETPVEITAQESERKEPALQDIPETLEDQAAKTLTSPELSEDKLDKEMASVDFKTEETTLKIEQPLEQQVTVVDVVEAVPAPDAEPDLANIAVQADEAQVQHAKKIDEFQLNPEIEAATIAEFDGESNLLDVHLHEQQLFDDESALATAQEIVALNVYPNPRRALSGDKTLKVLLKYGLRFGEMACFHRYDKTDEPSPLMFSVLRMTDNGPAGFDLETLSSEQVQGLAFFLALPHQDALKGFDMMTSIAGLIAREVDGKVFDENNLEFTPQLKEHWRHHVIDYRSTQETA</sequence>
<dbReference type="PANTHER" id="PTHR38685">
    <property type="entry name" value="CELL DIVISION PROTEIN ZIPA"/>
    <property type="match status" value="1"/>
</dbReference>
<evidence type="ECO:0000256" key="3">
    <source>
        <dbReference type="ARBA" id="ARBA00022618"/>
    </source>
</evidence>
<comment type="subcellular location">
    <subcellularLocation>
        <location evidence="9">Cell inner membrane</location>
        <topology evidence="9">Single-pass type I membrane protein</topology>
    </subcellularLocation>
</comment>
<dbReference type="GeneID" id="66211497"/>
<accession>A0A7T9UIU1</accession>
<keyword evidence="2 9" id="KW-0997">Cell inner membrane</keyword>
<keyword evidence="4 9" id="KW-0812">Transmembrane</keyword>
<evidence type="ECO:0000256" key="4">
    <source>
        <dbReference type="ARBA" id="ARBA00022692"/>
    </source>
</evidence>
<comment type="similarity">
    <text evidence="8">Belongs to the ZipA family.</text>
</comment>
<dbReference type="Pfam" id="PF04354">
    <property type="entry name" value="ZipA_C"/>
    <property type="match status" value="1"/>
</dbReference>
<evidence type="ECO:0000256" key="5">
    <source>
        <dbReference type="ARBA" id="ARBA00022989"/>
    </source>
</evidence>
<dbReference type="SUPFAM" id="SSF64383">
    <property type="entry name" value="Cell-division protein ZipA, C-terminal domain"/>
    <property type="match status" value="1"/>
</dbReference>
<gene>
    <name evidence="12" type="ORF">I6I53_02065</name>
</gene>
<keyword evidence="6 9" id="KW-0472">Membrane</keyword>